<dbReference type="InterPro" id="IPR000387">
    <property type="entry name" value="Tyr_Pase_dom"/>
</dbReference>
<dbReference type="Pfam" id="PF22784">
    <property type="entry name" value="PTP-SAK"/>
    <property type="match status" value="1"/>
</dbReference>
<evidence type="ECO:0000256" key="1">
    <source>
        <dbReference type="ARBA" id="ARBA00022801"/>
    </source>
</evidence>
<evidence type="ECO:0000259" key="2">
    <source>
        <dbReference type="PROSITE" id="PS50056"/>
    </source>
</evidence>
<dbReference type="InterPro" id="IPR057023">
    <property type="entry name" value="PTP-SAK"/>
</dbReference>
<dbReference type="InterPro" id="IPR050561">
    <property type="entry name" value="PTP"/>
</dbReference>
<dbReference type="RefSeq" id="WP_243513829.1">
    <property type="nucleotide sequence ID" value="NZ_CP094534.1"/>
</dbReference>
<dbReference type="EMBL" id="CP094534">
    <property type="protein sequence ID" value="UOE33724.1"/>
    <property type="molecule type" value="Genomic_DNA"/>
</dbReference>
<protein>
    <submittedName>
        <fullName evidence="3">Tyrosine-protein phosphatase</fullName>
    </submittedName>
</protein>
<dbReference type="PROSITE" id="PS00383">
    <property type="entry name" value="TYR_PHOSPHATASE_1"/>
    <property type="match status" value="1"/>
</dbReference>
<name>A0ABY4B3J5_9BACT</name>
<evidence type="ECO:0000313" key="4">
    <source>
        <dbReference type="Proteomes" id="UP000831390"/>
    </source>
</evidence>
<dbReference type="InterPro" id="IPR029021">
    <property type="entry name" value="Prot-tyrosine_phosphatase-like"/>
</dbReference>
<keyword evidence="1" id="KW-0378">Hydrolase</keyword>
<proteinExistence type="predicted"/>
<dbReference type="InterPro" id="IPR016130">
    <property type="entry name" value="Tyr_Pase_AS"/>
</dbReference>
<sequence>MSAPRPMPNSYWATPLLLACEYPGDLTDAKAVAKLDVLLAAGIRDFYDLTEPGELRPYEALLQQRATHHGLEPGQVRYRRFPVTDMDVPSDERLAEVLEALADSAAAGRRAAVHCWGGIGRTGVVVGCHLQQALGLSGEEALAHIAREWQTVAKVYREPTSPQTPAQFAFVRQYRTGA</sequence>
<organism evidence="3 4">
    <name type="scientific">Hymenobacter monticola</name>
    <dbReference type="NCBI Taxonomy" id="1705399"/>
    <lineage>
        <taxon>Bacteria</taxon>
        <taxon>Pseudomonadati</taxon>
        <taxon>Bacteroidota</taxon>
        <taxon>Cytophagia</taxon>
        <taxon>Cytophagales</taxon>
        <taxon>Hymenobacteraceae</taxon>
        <taxon>Hymenobacter</taxon>
    </lineage>
</organism>
<accession>A0ABY4B3J5</accession>
<reference evidence="3 4" key="1">
    <citation type="submission" date="2022-03" db="EMBL/GenBank/DDBJ databases">
        <title>Hymenobactersp. isolated from the air.</title>
        <authorList>
            <person name="Won M."/>
            <person name="Kwon S.-W."/>
        </authorList>
    </citation>
    <scope>NUCLEOTIDE SEQUENCE [LARGE SCALE GENOMIC DNA]</scope>
    <source>
        <strain evidence="3 4">KACC 22596</strain>
    </source>
</reference>
<dbReference type="Gene3D" id="3.90.190.10">
    <property type="entry name" value="Protein tyrosine phosphatase superfamily"/>
    <property type="match status" value="1"/>
</dbReference>
<feature type="domain" description="Tyrosine specific protein phosphatases" evidence="2">
    <location>
        <begin position="92"/>
        <end position="145"/>
    </location>
</feature>
<dbReference type="SUPFAM" id="SSF52799">
    <property type="entry name" value="(Phosphotyrosine protein) phosphatases II"/>
    <property type="match status" value="1"/>
</dbReference>
<keyword evidence="4" id="KW-1185">Reference proteome</keyword>
<evidence type="ECO:0000313" key="3">
    <source>
        <dbReference type="EMBL" id="UOE33724.1"/>
    </source>
</evidence>
<dbReference type="PROSITE" id="PS50056">
    <property type="entry name" value="TYR_PHOSPHATASE_2"/>
    <property type="match status" value="1"/>
</dbReference>
<dbReference type="PANTHER" id="PTHR23339">
    <property type="entry name" value="TYROSINE SPECIFIC PROTEIN PHOSPHATASE AND DUAL SPECIFICITY PROTEIN PHOSPHATASE"/>
    <property type="match status" value="1"/>
</dbReference>
<gene>
    <name evidence="3" type="ORF">MTP16_21700</name>
</gene>
<dbReference type="PROSITE" id="PS51257">
    <property type="entry name" value="PROKAR_LIPOPROTEIN"/>
    <property type="match status" value="1"/>
</dbReference>
<dbReference type="Proteomes" id="UP000831390">
    <property type="component" value="Chromosome"/>
</dbReference>